<feature type="compositionally biased region" description="Basic and acidic residues" evidence="1">
    <location>
        <begin position="12"/>
        <end position="24"/>
    </location>
</feature>
<reference evidence="2 3" key="1">
    <citation type="journal article" date="2018" name="PLoS Genet.">
        <title>Population sequencing reveals clonal diversity and ancestral inbreeding in the grapevine cultivar Chardonnay.</title>
        <authorList>
            <person name="Roach M.J."/>
            <person name="Johnson D.L."/>
            <person name="Bohlmann J."/>
            <person name="van Vuuren H.J."/>
            <person name="Jones S.J."/>
            <person name="Pretorius I.S."/>
            <person name="Schmidt S.A."/>
            <person name="Borneman A.R."/>
        </authorList>
    </citation>
    <scope>NUCLEOTIDE SEQUENCE [LARGE SCALE GENOMIC DNA]</scope>
    <source>
        <strain evidence="3">cv. Chardonnay</strain>
        <tissue evidence="2">Leaf</tissue>
    </source>
</reference>
<evidence type="ECO:0000256" key="1">
    <source>
        <dbReference type="SAM" id="MobiDB-lite"/>
    </source>
</evidence>
<accession>A0A438F1A5</accession>
<proteinExistence type="predicted"/>
<sequence>MQGRQEATAEYAGKRITEKEEHKGQQSGIKWPMDTAAKCQMVYGYCSQVKAEWCKGMKAYLIKRRKDNRKRWNTKFYRTETRGPSQPYWEAAVGEMTGFLQQIWFRRPKVAEYDEMEMTLKGSSNHGQLQLPTNVRQEIEEYNSKGFQVHLDKSKFLPVSQGWPVGKLQKDFLWVAIEGGKGLAFAHVEDGVPCKE</sequence>
<dbReference type="AlphaFoldDB" id="A0A438F1A5"/>
<organism evidence="2 3">
    <name type="scientific">Vitis vinifera</name>
    <name type="common">Grape</name>
    <dbReference type="NCBI Taxonomy" id="29760"/>
    <lineage>
        <taxon>Eukaryota</taxon>
        <taxon>Viridiplantae</taxon>
        <taxon>Streptophyta</taxon>
        <taxon>Embryophyta</taxon>
        <taxon>Tracheophyta</taxon>
        <taxon>Spermatophyta</taxon>
        <taxon>Magnoliopsida</taxon>
        <taxon>eudicotyledons</taxon>
        <taxon>Gunneridae</taxon>
        <taxon>Pentapetalae</taxon>
        <taxon>rosids</taxon>
        <taxon>Vitales</taxon>
        <taxon>Vitaceae</taxon>
        <taxon>Viteae</taxon>
        <taxon>Vitis</taxon>
    </lineage>
</organism>
<feature type="region of interest" description="Disordered" evidence="1">
    <location>
        <begin position="1"/>
        <end position="28"/>
    </location>
</feature>
<protein>
    <submittedName>
        <fullName evidence="2">Uncharacterized protein</fullName>
    </submittedName>
</protein>
<gene>
    <name evidence="2" type="ORF">CK203_068962</name>
</gene>
<comment type="caution">
    <text evidence="2">The sequence shown here is derived from an EMBL/GenBank/DDBJ whole genome shotgun (WGS) entry which is preliminary data.</text>
</comment>
<name>A0A438F1A5_VITVI</name>
<dbReference type="EMBL" id="QGNW01001142">
    <property type="protein sequence ID" value="RVW53726.1"/>
    <property type="molecule type" value="Genomic_DNA"/>
</dbReference>
<dbReference type="Proteomes" id="UP000288805">
    <property type="component" value="Unassembled WGS sequence"/>
</dbReference>
<evidence type="ECO:0000313" key="3">
    <source>
        <dbReference type="Proteomes" id="UP000288805"/>
    </source>
</evidence>
<evidence type="ECO:0000313" key="2">
    <source>
        <dbReference type="EMBL" id="RVW53726.1"/>
    </source>
</evidence>